<evidence type="ECO:0000256" key="1">
    <source>
        <dbReference type="SAM" id="MobiDB-lite"/>
    </source>
</evidence>
<dbReference type="InterPro" id="IPR032525">
    <property type="entry name" value="Peptidase_U32_C"/>
</dbReference>
<dbReference type="Pfam" id="PF16325">
    <property type="entry name" value="Peptidase_U32_C"/>
    <property type="match status" value="1"/>
</dbReference>
<dbReference type="PANTHER" id="PTHR30217">
    <property type="entry name" value="PEPTIDASE U32 FAMILY"/>
    <property type="match status" value="1"/>
</dbReference>
<reference evidence="3 4" key="1">
    <citation type="submission" date="2018-06" db="EMBL/GenBank/DDBJ databases">
        <authorList>
            <consortium name="Pathogen Informatics"/>
            <person name="Doyle S."/>
        </authorList>
    </citation>
    <scope>NUCLEOTIDE SEQUENCE [LARGE SCALE GENOMIC DNA]</scope>
    <source>
        <strain evidence="3 4">NCTC10005</strain>
    </source>
</reference>
<accession>A0A377LWA5</accession>
<dbReference type="Gene3D" id="2.40.30.10">
    <property type="entry name" value="Translation factors"/>
    <property type="match status" value="1"/>
</dbReference>
<gene>
    <name evidence="3" type="ORF">NCTC10005_03419</name>
</gene>
<feature type="domain" description="Peptidase family U32 C-terminal" evidence="2">
    <location>
        <begin position="56"/>
        <end position="98"/>
    </location>
</feature>
<dbReference type="PANTHER" id="PTHR30217:SF6">
    <property type="entry name" value="TRNA HYDROXYLATION PROTEIN P"/>
    <property type="match status" value="1"/>
</dbReference>
<name>A0A377LWA5_ENTCL</name>
<sequence>MYRKAIDDAAAGKPFDTSLLETLEGLAHRGYTEGFLRRHTHDDYQNYEHGYSVSERQQFVGDFTGERKGALAAVAVKNKFTKGDSLELMTPQGNMNFHAGTPGERQRRSD</sequence>
<feature type="region of interest" description="Disordered" evidence="1">
    <location>
        <begin position="87"/>
        <end position="110"/>
    </location>
</feature>
<dbReference type="Proteomes" id="UP000255106">
    <property type="component" value="Unassembled WGS sequence"/>
</dbReference>
<dbReference type="EMBL" id="UGJB01000004">
    <property type="protein sequence ID" value="STQ10667.1"/>
    <property type="molecule type" value="Genomic_DNA"/>
</dbReference>
<evidence type="ECO:0000259" key="2">
    <source>
        <dbReference type="Pfam" id="PF16325"/>
    </source>
</evidence>
<dbReference type="GO" id="GO:0005829">
    <property type="term" value="C:cytosol"/>
    <property type="evidence" value="ECO:0007669"/>
    <property type="project" value="TreeGrafter"/>
</dbReference>
<evidence type="ECO:0000313" key="4">
    <source>
        <dbReference type="Proteomes" id="UP000255106"/>
    </source>
</evidence>
<proteinExistence type="predicted"/>
<evidence type="ECO:0000313" key="3">
    <source>
        <dbReference type="EMBL" id="STQ10667.1"/>
    </source>
</evidence>
<dbReference type="AlphaFoldDB" id="A0A377LWA5"/>
<protein>
    <submittedName>
        <fullName evidence="3">Peptidase U32</fullName>
    </submittedName>
</protein>
<organism evidence="3 4">
    <name type="scientific">Enterobacter cloacae</name>
    <dbReference type="NCBI Taxonomy" id="550"/>
    <lineage>
        <taxon>Bacteria</taxon>
        <taxon>Pseudomonadati</taxon>
        <taxon>Pseudomonadota</taxon>
        <taxon>Gammaproteobacteria</taxon>
        <taxon>Enterobacterales</taxon>
        <taxon>Enterobacteriaceae</taxon>
        <taxon>Enterobacter</taxon>
        <taxon>Enterobacter cloacae complex</taxon>
    </lineage>
</organism>
<dbReference type="InterPro" id="IPR051454">
    <property type="entry name" value="RNA/ubiquinone_mod_enzymes"/>
</dbReference>